<evidence type="ECO:0000256" key="1">
    <source>
        <dbReference type="SAM" id="MobiDB-lite"/>
    </source>
</evidence>
<feature type="region of interest" description="Disordered" evidence="1">
    <location>
        <begin position="1"/>
        <end position="27"/>
    </location>
</feature>
<comment type="caution">
    <text evidence="2">The sequence shown here is derived from an EMBL/GenBank/DDBJ whole genome shotgun (WGS) entry which is preliminary data.</text>
</comment>
<evidence type="ECO:0000313" key="3">
    <source>
        <dbReference type="Proteomes" id="UP000316331"/>
    </source>
</evidence>
<accession>A0A543F718</accession>
<gene>
    <name evidence="2" type="ORF">FB390_1233</name>
</gene>
<dbReference type="Proteomes" id="UP000316331">
    <property type="component" value="Unassembled WGS sequence"/>
</dbReference>
<evidence type="ECO:0008006" key="4">
    <source>
        <dbReference type="Google" id="ProtNLM"/>
    </source>
</evidence>
<dbReference type="OrthoDB" id="4546644at2"/>
<protein>
    <recommendedName>
        <fullName evidence="4">DNA-directed RNA polymerase subunit beta</fullName>
    </recommendedName>
</protein>
<name>A0A543F718_9NOCA</name>
<dbReference type="EMBL" id="VFPG01000001">
    <property type="protein sequence ID" value="TQM29625.1"/>
    <property type="molecule type" value="Genomic_DNA"/>
</dbReference>
<proteinExistence type="predicted"/>
<organism evidence="2 3">
    <name type="scientific">Nocardia bhagyanarayanae</name>
    <dbReference type="NCBI Taxonomy" id="1215925"/>
    <lineage>
        <taxon>Bacteria</taxon>
        <taxon>Bacillati</taxon>
        <taxon>Actinomycetota</taxon>
        <taxon>Actinomycetes</taxon>
        <taxon>Mycobacteriales</taxon>
        <taxon>Nocardiaceae</taxon>
        <taxon>Nocardia</taxon>
    </lineage>
</organism>
<reference evidence="2 3" key="1">
    <citation type="submission" date="2019-06" db="EMBL/GenBank/DDBJ databases">
        <title>Sequencing the genomes of 1000 actinobacteria strains.</title>
        <authorList>
            <person name="Klenk H.-P."/>
        </authorList>
    </citation>
    <scope>NUCLEOTIDE SEQUENCE [LARGE SCALE GENOMIC DNA]</scope>
    <source>
        <strain evidence="2 3">DSM 103495</strain>
    </source>
</reference>
<sequence>MSTFRTESGSHGPLGQPDASPSHAAAPEYSATQDAFARCRHYRKDNGLYAVVDPALGRIMLEVGAVGAVVMPASLGTKVRALLTAGGRRGGPIIGHPRSGRWTFLTGPTDNSYLDMALFADLFRVCASVALPGSRIVLPSPADEHSGYRTWIARPDMDYRPELPEVIAATRTAAIPSRDK</sequence>
<dbReference type="AlphaFoldDB" id="A0A543F718"/>
<dbReference type="RefSeq" id="WP_141808062.1">
    <property type="nucleotide sequence ID" value="NZ_VFPG01000001.1"/>
</dbReference>
<evidence type="ECO:0000313" key="2">
    <source>
        <dbReference type="EMBL" id="TQM29625.1"/>
    </source>
</evidence>
<keyword evidence="3" id="KW-1185">Reference proteome</keyword>